<accession>A0A5D0MEM8</accession>
<keyword evidence="3" id="KW-1185">Reference proteome</keyword>
<dbReference type="Pfam" id="PF07228">
    <property type="entry name" value="SpoIIE"/>
    <property type="match status" value="1"/>
</dbReference>
<dbReference type="InterPro" id="IPR039248">
    <property type="entry name" value="Ptase_RsbX"/>
</dbReference>
<dbReference type="PANTHER" id="PTHR35801:SF1">
    <property type="entry name" value="PHOSPHOSERINE PHOSPHATASE RSBX"/>
    <property type="match status" value="1"/>
</dbReference>
<feature type="domain" description="PPM-type phosphatase" evidence="1">
    <location>
        <begin position="32"/>
        <end position="221"/>
    </location>
</feature>
<evidence type="ECO:0000313" key="3">
    <source>
        <dbReference type="Proteomes" id="UP000324143"/>
    </source>
</evidence>
<evidence type="ECO:0000313" key="2">
    <source>
        <dbReference type="EMBL" id="TYB30852.1"/>
    </source>
</evidence>
<evidence type="ECO:0000259" key="1">
    <source>
        <dbReference type="Pfam" id="PF07228"/>
    </source>
</evidence>
<dbReference type="InterPro" id="IPR036457">
    <property type="entry name" value="PPM-type-like_dom_sf"/>
</dbReference>
<sequence>MSYLHFDVLSKSISKKNNLPCGDVFRIEKNREETVVVLVDGLGSGITANISANFYCSKFIELYKSSDFSLRESFKHIVEILHDSRGDESKPYGVITIVRILNNGETTILTYEMPNPIYIAENDHATVLNGRSFYLAKEIIHEINCYIEEDESLLLYSDGVTQSGMGNGYRRGWQTEGVKSFINRYLLEKNSIEKLCDNLIDKSIEISGRQNRDDITALLIHGRKGKILNLMTGPPHNKEDDKRVVEDFWNREGYKAVCGSTTAEIVADKLNKNIKIEENPKNLAAPPRYYIDGINVVTEGAVTLNQVFHIIDEDMEDVELDSGVTQLNYFLNMVDKINFIVGKAQNPAHKKNIIFKQRGILKRNKIVPKIAEKLKKKGKVVEINYV</sequence>
<dbReference type="AlphaFoldDB" id="A0A5D0MEM8"/>
<gene>
    <name evidence="2" type="ORF">FXF47_07180</name>
</gene>
<proteinExistence type="predicted"/>
<dbReference type="Proteomes" id="UP000324143">
    <property type="component" value="Unassembled WGS sequence"/>
</dbReference>
<organism evidence="2 3">
    <name type="scientific">Candidatus Mcinerneyibacterium aminivorans</name>
    <dbReference type="NCBI Taxonomy" id="2703815"/>
    <lineage>
        <taxon>Bacteria</taxon>
        <taxon>Candidatus Macinerneyibacteriota</taxon>
        <taxon>Candidatus Mcinerneyibacteria</taxon>
        <taxon>Candidatus Mcinerneyibacteriales</taxon>
        <taxon>Candidatus Mcinerneyibacteriaceae</taxon>
        <taxon>Candidatus Mcinerneyibacterium</taxon>
    </lineage>
</organism>
<dbReference type="EMBL" id="VSIX01000068">
    <property type="protein sequence ID" value="TYB30852.1"/>
    <property type="molecule type" value="Genomic_DNA"/>
</dbReference>
<dbReference type="InterPro" id="IPR001932">
    <property type="entry name" value="PPM-type_phosphatase-like_dom"/>
</dbReference>
<protein>
    <submittedName>
        <fullName evidence="2">SpoIIE family protein phosphatase</fullName>
    </submittedName>
</protein>
<name>A0A5D0MEM8_9BACT</name>
<dbReference type="PANTHER" id="PTHR35801">
    <property type="entry name" value="PHOSPHOSERINE PHOSPHATASE RSBX"/>
    <property type="match status" value="1"/>
</dbReference>
<dbReference type="Gene3D" id="3.60.40.10">
    <property type="entry name" value="PPM-type phosphatase domain"/>
    <property type="match status" value="1"/>
</dbReference>
<reference evidence="2" key="1">
    <citation type="submission" date="2019-08" db="EMBL/GenBank/DDBJ databases">
        <title>Genomic characterization of a novel candidate phylum (ARYD3) from a high temperature, high salinity tertiary oil reservoir in north central Oklahoma, USA.</title>
        <authorList>
            <person name="Youssef N.H."/>
            <person name="Yadav A."/>
            <person name="Elshahed M.S."/>
        </authorList>
    </citation>
    <scope>NUCLEOTIDE SEQUENCE [LARGE SCALE GENOMIC DNA]</scope>
    <source>
        <strain evidence="2">ARYD3</strain>
    </source>
</reference>
<comment type="caution">
    <text evidence="2">The sequence shown here is derived from an EMBL/GenBank/DDBJ whole genome shotgun (WGS) entry which is preliminary data.</text>
</comment>
<dbReference type="SUPFAM" id="SSF81606">
    <property type="entry name" value="PP2C-like"/>
    <property type="match status" value="1"/>
</dbReference>